<dbReference type="InterPro" id="IPR008775">
    <property type="entry name" value="Phytyl_CoA_dOase-like"/>
</dbReference>
<dbReference type="EMBL" id="CAKKNE010000004">
    <property type="protein sequence ID" value="CAH0374330.1"/>
    <property type="molecule type" value="Genomic_DNA"/>
</dbReference>
<dbReference type="Pfam" id="PF05721">
    <property type="entry name" value="PhyH"/>
    <property type="match status" value="1"/>
</dbReference>
<dbReference type="PANTHER" id="PTHR20883:SF15">
    <property type="entry name" value="PHYTANOYL-COA DIOXYGENASE DOMAIN-CONTAINING PROTEIN 1"/>
    <property type="match status" value="1"/>
</dbReference>
<reference evidence="4" key="1">
    <citation type="submission" date="2021-11" db="EMBL/GenBank/DDBJ databases">
        <authorList>
            <consortium name="Genoscope - CEA"/>
            <person name="William W."/>
        </authorList>
    </citation>
    <scope>NUCLEOTIDE SEQUENCE</scope>
</reference>
<evidence type="ECO:0000256" key="3">
    <source>
        <dbReference type="ARBA" id="ARBA00023004"/>
    </source>
</evidence>
<keyword evidence="5" id="KW-1185">Reference proteome</keyword>
<protein>
    <recommendedName>
        <fullName evidence="6">Phytanoyl-CoA dioxygenase family protein</fullName>
    </recommendedName>
</protein>
<sequence length="335" mass="36503">MRATLMLLVSRVAAFTSRIAPAKRVVRMASGLTDHEKFLFDLNGYLVVRGALSADEIGELNAAIDAHSHEAISRDATALKNAKRAGCFGAKGSRRDLGGMLNWEQDGFRKLLAHPKLAPYCDALLGPGYRLDHQPMVLQQDAGSEGFSLHGGPLKGDHDLNPELQYRCVNGKPWNTLVAMAAHLVDAPAGAGGFCVVKGSHKSNFVVPPEWCAGLNDEFSKEHVYQVETKAGDVVFFSEATVHGALPWTMPYERRLALYRFANANYAYGRAYLNEWSGAAARCTEAQKAVLLPPYAPRLERPMVPAAGDAGEVVAFERDAKKKAHDVAVFGTDYF</sequence>
<dbReference type="GO" id="GO:0046872">
    <property type="term" value="F:metal ion binding"/>
    <property type="evidence" value="ECO:0007669"/>
    <property type="project" value="UniProtKB-KW"/>
</dbReference>
<proteinExistence type="predicted"/>
<evidence type="ECO:0000313" key="5">
    <source>
        <dbReference type="Proteomes" id="UP000789595"/>
    </source>
</evidence>
<dbReference type="Proteomes" id="UP000789595">
    <property type="component" value="Unassembled WGS sequence"/>
</dbReference>
<comment type="caution">
    <text evidence="4">The sequence shown here is derived from an EMBL/GenBank/DDBJ whole genome shotgun (WGS) entry which is preliminary data.</text>
</comment>
<dbReference type="AlphaFoldDB" id="A0A8J2SNW6"/>
<dbReference type="SUPFAM" id="SSF51197">
    <property type="entry name" value="Clavaminate synthase-like"/>
    <property type="match status" value="1"/>
</dbReference>
<gene>
    <name evidence="4" type="ORF">PECAL_4P16030</name>
</gene>
<accession>A0A8J2SNW6</accession>
<evidence type="ECO:0008006" key="6">
    <source>
        <dbReference type="Google" id="ProtNLM"/>
    </source>
</evidence>
<evidence type="ECO:0000256" key="1">
    <source>
        <dbReference type="ARBA" id="ARBA00001962"/>
    </source>
</evidence>
<dbReference type="PANTHER" id="PTHR20883">
    <property type="entry name" value="PHYTANOYL-COA DIOXYGENASE DOMAIN CONTAINING 1"/>
    <property type="match status" value="1"/>
</dbReference>
<evidence type="ECO:0000256" key="2">
    <source>
        <dbReference type="ARBA" id="ARBA00022723"/>
    </source>
</evidence>
<name>A0A8J2SNW6_9STRA</name>
<keyword evidence="2" id="KW-0479">Metal-binding</keyword>
<dbReference type="Gene3D" id="2.60.120.620">
    <property type="entry name" value="q2cbj1_9rhob like domain"/>
    <property type="match status" value="1"/>
</dbReference>
<evidence type="ECO:0000313" key="4">
    <source>
        <dbReference type="EMBL" id="CAH0374330.1"/>
    </source>
</evidence>
<comment type="cofactor">
    <cofactor evidence="1">
        <name>Fe cation</name>
        <dbReference type="ChEBI" id="CHEBI:24875"/>
    </cofactor>
</comment>
<keyword evidence="3" id="KW-0408">Iron</keyword>
<dbReference type="OrthoDB" id="2328924at2759"/>
<organism evidence="4 5">
    <name type="scientific">Pelagomonas calceolata</name>
    <dbReference type="NCBI Taxonomy" id="35677"/>
    <lineage>
        <taxon>Eukaryota</taxon>
        <taxon>Sar</taxon>
        <taxon>Stramenopiles</taxon>
        <taxon>Ochrophyta</taxon>
        <taxon>Pelagophyceae</taxon>
        <taxon>Pelagomonadales</taxon>
        <taxon>Pelagomonadaceae</taxon>
        <taxon>Pelagomonas</taxon>
    </lineage>
</organism>